<dbReference type="GO" id="GO:0030719">
    <property type="term" value="P:P granule organization"/>
    <property type="evidence" value="ECO:0007669"/>
    <property type="project" value="UniProtKB-ARBA"/>
</dbReference>
<dbReference type="Gene3D" id="2.30.30.140">
    <property type="match status" value="4"/>
</dbReference>
<keyword evidence="7" id="KW-0221">Differentiation</keyword>
<evidence type="ECO:0000256" key="3">
    <source>
        <dbReference type="ARBA" id="ARBA00022490"/>
    </source>
</evidence>
<dbReference type="CDD" id="cd20409">
    <property type="entry name" value="Tudor_TDRD1_rpt2"/>
    <property type="match status" value="1"/>
</dbReference>
<sequence length="1169" mass="126952">MNRAFSPSLVRPNLPLRRPATGPGLVMTRNQRPVFNDLGAGSPQEWSPTNDSLDVLGAEGDRKENGLVTVKENSARDALLATSVMVKLCNYCGQQGNLRCTRCKKTCYCSVACQSEDWKAHRHLCKPSTPESSLSNKPKECLTMPCGSGPSVLESKVNSNVVVQPKRIFLSDLRRNSVSKGDEMQGTVVELRNPGKFFIHIQSVAMTETLRSISLELQKTYGSSHKLGYKPEVGELCAVKFSQDQNWYRGEVESVDLDRHTAKVLYIDFGNVEDVTFDQICALAENIDLAPPCALQCCVAGVMAVTGSWTGECCVAVRQLVAAKNLTFTVIDIMHSGSLFAVDAPLSTLGKNLSTFLIDQGYAIKESTPSKPQTEQEIYSLMTASFENFKRLSVGKNENIEAQPPEPLTQGVGDTFTAIVTHLQSPSEIICQKLENASAIQQLQISLREHCTKTAASENFRPAPGTVCCSLFSEDNQWYRAKVLAYSSEDRVCVGYVDFGNSEEVPLNHLRPISMELLALATQAIPCALAGIKPTSDVWSEDVILMLKRLVCNRFIQVEILGQRDGMALVSMIDESSDPQTNVAEMLVATGCATLGNMETATEAAKDVVSESPAVDKLEWSCAELPIDGQEVVLVVSVLENPGEFYCYNYKAEDMQTLAELSSELKTHCDTEKGPFSPVVGEPCCALFSGDGSWYRAMVQSVEGDGKARVYFVDYGNSCEVQVAHLRPIDSSLLKHPFQAIRCCLAGVEPMGGHWKEAAVQRFQALCVGKQLSGRVLSITERGYGVELRCNGQSFAAVLISEQLAKPSGQENKPAAQQNRSSDLKEASHAQMPMPTEKTSLSEQPANITVKGAASFPLDWKTVELPCRETFKPQVAAVISPSLFYVMNPREVNIKVLQAVMMDVAKYCSKQALPNQRVPLPGAACCAQFSGDKNWCRAVVLDTTSTHANVIYADYGNCERIPISSILPIPKDLLQHPFQIARCALSGKENLPTVWPPEVLELFGVQLSGKVLASVQGFDGTYNLLMLTQHSGLGGNINSVILGALHKVPGKASAEELAQETGAQDQGLPQAGSTSKTTEHTSSDTEKPKPGSQEKQKMKTVMTSVENKELQAAAGSKGISNAPVSSCCCNALKPKVLKDVLQQPAKTPSSHPSHTSGQWFGCAGDQDRS</sequence>
<dbReference type="InterPro" id="IPR035437">
    <property type="entry name" value="SNase_OB-fold_sf"/>
</dbReference>
<dbReference type="PROSITE" id="PS50865">
    <property type="entry name" value="ZF_MYND_2"/>
    <property type="match status" value="1"/>
</dbReference>
<reference evidence="18" key="2">
    <citation type="submission" date="2025-08" db="UniProtKB">
        <authorList>
            <consortium name="Ensembl"/>
        </authorList>
    </citation>
    <scope>IDENTIFICATION</scope>
</reference>
<dbReference type="Proteomes" id="UP001501920">
    <property type="component" value="Chromosome 13"/>
</dbReference>
<feature type="region of interest" description="Disordered" evidence="15">
    <location>
        <begin position="1"/>
        <end position="28"/>
    </location>
</feature>
<evidence type="ECO:0000256" key="11">
    <source>
        <dbReference type="ARBA" id="ARBA00060128"/>
    </source>
</evidence>
<feature type="domain" description="Tudor" evidence="16">
    <location>
        <begin position="677"/>
        <end position="736"/>
    </location>
</feature>
<dbReference type="InterPro" id="IPR002893">
    <property type="entry name" value="Znf_MYND"/>
</dbReference>
<keyword evidence="4" id="KW-0479">Metal-binding</keyword>
<feature type="region of interest" description="Disordered" evidence="15">
    <location>
        <begin position="806"/>
        <end position="842"/>
    </location>
</feature>
<dbReference type="InterPro" id="IPR002999">
    <property type="entry name" value="Tudor"/>
</dbReference>
<dbReference type="FunFam" id="2.30.30.140:FF:000048">
    <property type="entry name" value="Tudor domain containing 1"/>
    <property type="match status" value="1"/>
</dbReference>
<reference evidence="18" key="3">
    <citation type="submission" date="2025-09" db="UniProtKB">
        <authorList>
            <consortium name="Ensembl"/>
        </authorList>
    </citation>
    <scope>IDENTIFICATION</scope>
</reference>
<dbReference type="PANTHER" id="PTHR22948:SF4">
    <property type="entry name" value="TUDOR DOMAIN-CONTAINING PROTEIN 1"/>
    <property type="match status" value="1"/>
</dbReference>
<dbReference type="GO" id="GO:0031047">
    <property type="term" value="P:regulatory ncRNA-mediated gene silencing"/>
    <property type="evidence" value="ECO:0007669"/>
    <property type="project" value="UniProtKB-KW"/>
</dbReference>
<evidence type="ECO:0000313" key="18">
    <source>
        <dbReference type="Ensembl" id="ENSPNAP00000054461.1"/>
    </source>
</evidence>
<keyword evidence="3" id="KW-0963">Cytoplasm</keyword>
<evidence type="ECO:0000256" key="15">
    <source>
        <dbReference type="SAM" id="MobiDB-lite"/>
    </source>
</evidence>
<evidence type="ECO:0000256" key="12">
    <source>
        <dbReference type="ARBA" id="ARBA00060949"/>
    </source>
</evidence>
<comment type="function">
    <text evidence="11">Plays a central role during spermatogenesis by participating in the repression transposable elements and preventing their mobilization, which is essential for the germline integrity. Acts via the piRNA metabolic process, which mediates the repression of transposable elements during meiosis by forming complexes composed of piRNAs and Piwi proteins and governs the methylation and subsequent repression of transposons. Required for the localization of Piwi proteins to the meiotic nuage. Involved in the piRNA metabolic process by ensuring the entry of correct transcripts into the normal piRNA pool and limiting the entry of cellular transcripts into the piRNA pathway. May act by allowing the recruitment of piRNA biogenesis or loading factors that ensure the correct entry of transcripts and piRNAs into Piwi proteins.</text>
</comment>
<keyword evidence="2" id="KW-0217">Developmental protein</keyword>
<evidence type="ECO:0000313" key="19">
    <source>
        <dbReference type="Proteomes" id="UP001501920"/>
    </source>
</evidence>
<keyword evidence="6 14" id="KW-0863">Zinc-finger</keyword>
<evidence type="ECO:0000259" key="16">
    <source>
        <dbReference type="PROSITE" id="PS50304"/>
    </source>
</evidence>
<dbReference type="InterPro" id="IPR050621">
    <property type="entry name" value="Tudor_domain_containing"/>
</dbReference>
<comment type="subcellular location">
    <subcellularLocation>
        <location evidence="1">Cytoplasm</location>
    </subcellularLocation>
</comment>
<organism evidence="18 19">
    <name type="scientific">Pygocentrus nattereri</name>
    <name type="common">Red-bellied piranha</name>
    <dbReference type="NCBI Taxonomy" id="42514"/>
    <lineage>
        <taxon>Eukaryota</taxon>
        <taxon>Metazoa</taxon>
        <taxon>Chordata</taxon>
        <taxon>Craniata</taxon>
        <taxon>Vertebrata</taxon>
        <taxon>Euteleostomi</taxon>
        <taxon>Actinopterygii</taxon>
        <taxon>Neopterygii</taxon>
        <taxon>Teleostei</taxon>
        <taxon>Ostariophysi</taxon>
        <taxon>Characiformes</taxon>
        <taxon>Characoidei</taxon>
        <taxon>Pygocentrus</taxon>
    </lineage>
</organism>
<accession>A0AAR2JX79</accession>
<dbReference type="Pfam" id="PF00567">
    <property type="entry name" value="TUDOR"/>
    <property type="match status" value="4"/>
</dbReference>
<dbReference type="GO" id="GO:0008270">
    <property type="term" value="F:zinc ion binding"/>
    <property type="evidence" value="ECO:0007669"/>
    <property type="project" value="UniProtKB-KW"/>
</dbReference>
<dbReference type="PROSITE" id="PS01360">
    <property type="entry name" value="ZF_MYND_1"/>
    <property type="match status" value="1"/>
</dbReference>
<evidence type="ECO:0000256" key="1">
    <source>
        <dbReference type="ARBA" id="ARBA00004496"/>
    </source>
</evidence>
<evidence type="ECO:0000256" key="7">
    <source>
        <dbReference type="ARBA" id="ARBA00022782"/>
    </source>
</evidence>
<gene>
    <name evidence="18" type="primary">TDRD1</name>
</gene>
<feature type="compositionally biased region" description="Polar residues" evidence="15">
    <location>
        <begin position="1144"/>
        <end position="1158"/>
    </location>
</feature>
<evidence type="ECO:0000256" key="14">
    <source>
        <dbReference type="PROSITE-ProRule" id="PRU00134"/>
    </source>
</evidence>
<evidence type="ECO:0000256" key="6">
    <source>
        <dbReference type="ARBA" id="ARBA00022771"/>
    </source>
</evidence>
<keyword evidence="10" id="KW-0469">Meiosis</keyword>
<dbReference type="PROSITE" id="PS50304">
    <property type="entry name" value="TUDOR"/>
    <property type="match status" value="4"/>
</dbReference>
<evidence type="ECO:0000256" key="5">
    <source>
        <dbReference type="ARBA" id="ARBA00022737"/>
    </source>
</evidence>
<dbReference type="Gene3D" id="2.40.50.90">
    <property type="match status" value="3"/>
</dbReference>
<keyword evidence="8" id="KW-0862">Zinc</keyword>
<evidence type="ECO:0000256" key="13">
    <source>
        <dbReference type="ARBA" id="ARBA00067143"/>
    </source>
</evidence>
<dbReference type="GeneTree" id="ENSGT00940000158754"/>
<reference evidence="18 19" key="1">
    <citation type="submission" date="2020-10" db="EMBL/GenBank/DDBJ databases">
        <title>Pygocentrus nattereri (red-bellied piranha) genome, fPygNat1, primary haplotype.</title>
        <authorList>
            <person name="Myers G."/>
            <person name="Meyer A."/>
            <person name="Karagic N."/>
            <person name="Pippel M."/>
            <person name="Winkler S."/>
            <person name="Tracey A."/>
            <person name="Wood J."/>
            <person name="Formenti G."/>
            <person name="Howe K."/>
            <person name="Fedrigo O."/>
            <person name="Jarvis E.D."/>
        </authorList>
    </citation>
    <scope>NUCLEOTIDE SEQUENCE [LARGE SCALE GENOMIC DNA]</scope>
</reference>
<dbReference type="GO" id="GO:0051321">
    <property type="term" value="P:meiotic cell cycle"/>
    <property type="evidence" value="ECO:0007669"/>
    <property type="project" value="UniProtKB-KW"/>
</dbReference>
<dbReference type="FunFam" id="6.10.140.2220:FF:000011">
    <property type="entry name" value="Tudor domain containing 1"/>
    <property type="match status" value="1"/>
</dbReference>
<dbReference type="Pfam" id="PF01753">
    <property type="entry name" value="zf-MYND"/>
    <property type="match status" value="1"/>
</dbReference>
<feature type="region of interest" description="Disordered" evidence="15">
    <location>
        <begin position="1140"/>
        <end position="1169"/>
    </location>
</feature>
<feature type="region of interest" description="Disordered" evidence="15">
    <location>
        <begin position="1053"/>
        <end position="1101"/>
    </location>
</feature>
<evidence type="ECO:0000256" key="9">
    <source>
        <dbReference type="ARBA" id="ARBA00023158"/>
    </source>
</evidence>
<dbReference type="SMART" id="SM00333">
    <property type="entry name" value="TUDOR"/>
    <property type="match status" value="4"/>
</dbReference>
<dbReference type="Gene3D" id="6.10.140.2220">
    <property type="match status" value="1"/>
</dbReference>
<feature type="domain" description="MYND-type" evidence="17">
    <location>
        <begin position="89"/>
        <end position="125"/>
    </location>
</feature>
<evidence type="ECO:0000256" key="2">
    <source>
        <dbReference type="ARBA" id="ARBA00022473"/>
    </source>
</evidence>
<dbReference type="FunFam" id="2.30.30.140:FF:000018">
    <property type="entry name" value="Serine/threonine-protein kinase 31"/>
    <property type="match status" value="3"/>
</dbReference>
<dbReference type="AlphaFoldDB" id="A0AAR2JX79"/>
<dbReference type="GO" id="GO:0005737">
    <property type="term" value="C:cytoplasm"/>
    <property type="evidence" value="ECO:0007669"/>
    <property type="project" value="UniProtKB-SubCell"/>
</dbReference>
<keyword evidence="9" id="KW-0943">RNA-mediated gene silencing</keyword>
<feature type="domain" description="Tudor" evidence="16">
    <location>
        <begin position="461"/>
        <end position="520"/>
    </location>
</feature>
<evidence type="ECO:0000256" key="8">
    <source>
        <dbReference type="ARBA" id="ARBA00022833"/>
    </source>
</evidence>
<keyword evidence="19" id="KW-1185">Reference proteome</keyword>
<evidence type="ECO:0000256" key="10">
    <source>
        <dbReference type="ARBA" id="ARBA00023254"/>
    </source>
</evidence>
<dbReference type="SUPFAM" id="SSF63748">
    <property type="entry name" value="Tudor/PWWP/MBT"/>
    <property type="match status" value="4"/>
</dbReference>
<evidence type="ECO:0000256" key="4">
    <source>
        <dbReference type="ARBA" id="ARBA00022723"/>
    </source>
</evidence>
<dbReference type="SUPFAM" id="SSF144232">
    <property type="entry name" value="HIT/MYND zinc finger-like"/>
    <property type="match status" value="1"/>
</dbReference>
<dbReference type="PANTHER" id="PTHR22948">
    <property type="entry name" value="TUDOR DOMAIN CONTAINING PROTEIN"/>
    <property type="match status" value="1"/>
</dbReference>
<evidence type="ECO:0000259" key="17">
    <source>
        <dbReference type="PROSITE" id="PS50865"/>
    </source>
</evidence>
<feature type="compositionally biased region" description="Basic and acidic residues" evidence="15">
    <location>
        <begin position="1077"/>
        <end position="1097"/>
    </location>
</feature>
<dbReference type="InterPro" id="IPR047377">
    <property type="entry name" value="Tudor_TDRD1_rpt2"/>
</dbReference>
<keyword evidence="5" id="KW-0677">Repeat</keyword>
<proteinExistence type="inferred from homology"/>
<name>A0AAR2JX79_PYGNA</name>
<feature type="domain" description="Tudor" evidence="16">
    <location>
        <begin position="230"/>
        <end position="290"/>
    </location>
</feature>
<comment type="similarity">
    <text evidence="12">Belongs to the TDRD1 family.</text>
</comment>
<dbReference type="Ensembl" id="ENSPNAT00000045581.1">
    <property type="protein sequence ID" value="ENSPNAP00000054461.1"/>
    <property type="gene ID" value="ENSPNAG00000005831.2"/>
</dbReference>
<feature type="domain" description="Tudor" evidence="16">
    <location>
        <begin position="918"/>
        <end position="976"/>
    </location>
</feature>
<feature type="compositionally biased region" description="Polar residues" evidence="15">
    <location>
        <begin position="809"/>
        <end position="821"/>
    </location>
</feature>
<protein>
    <recommendedName>
        <fullName evidence="13">Tudor domain-containing protein 1</fullName>
    </recommendedName>
</protein>